<evidence type="ECO:0000313" key="2">
    <source>
        <dbReference type="Proteomes" id="UP001172386"/>
    </source>
</evidence>
<accession>A0ACC3AFY4</accession>
<evidence type="ECO:0000313" key="1">
    <source>
        <dbReference type="EMBL" id="KAJ9661680.1"/>
    </source>
</evidence>
<dbReference type="Proteomes" id="UP001172386">
    <property type="component" value="Unassembled WGS sequence"/>
</dbReference>
<keyword evidence="2" id="KW-1185">Reference proteome</keyword>
<gene>
    <name evidence="1" type="ORF">H2198_001856</name>
</gene>
<dbReference type="EMBL" id="JAPDRQ010000021">
    <property type="protein sequence ID" value="KAJ9661680.1"/>
    <property type="molecule type" value="Genomic_DNA"/>
</dbReference>
<comment type="caution">
    <text evidence="1">The sequence shown here is derived from an EMBL/GenBank/DDBJ whole genome shotgun (WGS) entry which is preliminary data.</text>
</comment>
<name>A0ACC3AFY4_9EURO</name>
<protein>
    <submittedName>
        <fullName evidence="1">Uncharacterized protein</fullName>
    </submittedName>
</protein>
<organism evidence="1 2">
    <name type="scientific">Neophaeococcomyces mojaviensis</name>
    <dbReference type="NCBI Taxonomy" id="3383035"/>
    <lineage>
        <taxon>Eukaryota</taxon>
        <taxon>Fungi</taxon>
        <taxon>Dikarya</taxon>
        <taxon>Ascomycota</taxon>
        <taxon>Pezizomycotina</taxon>
        <taxon>Eurotiomycetes</taxon>
        <taxon>Chaetothyriomycetidae</taxon>
        <taxon>Chaetothyriales</taxon>
        <taxon>Chaetothyriales incertae sedis</taxon>
        <taxon>Neophaeococcomyces</taxon>
    </lineage>
</organism>
<sequence length="295" mass="33593">MPQDSNQPDAPPSYAVATGSSTSSRPQNPNNLQVPGAQNGIPPANRRSMEDEHRPLPEGWVRQWDAKEQHQFFVDTKADPPRSIWHHPYDDDDYLKTLTSEQRERIQEEERQRQEHGYVDPNVKNPSNMAAQHSGSSSQFPQDLPDRPAHHDKHSSGKPNFGERLKEKVTGRTKEERVEDRRRQEEEERQYYEAHLKFRQAMQQAQMTGQPVYLGKNRDGQEIYIEPPNMGGYRPYNNGYGYNPYSSGPYSNPNARFVRPSYPYNRPYGTGYGGGYGMPVAGGLLGGMLLGGLLF</sequence>
<reference evidence="1" key="1">
    <citation type="submission" date="2022-10" db="EMBL/GenBank/DDBJ databases">
        <title>Culturing micro-colonial fungi from biological soil crusts in the Mojave desert and describing Neophaeococcomyces mojavensis, and introducing the new genera and species Taxawa tesnikishii.</title>
        <authorList>
            <person name="Kurbessoian T."/>
            <person name="Stajich J.E."/>
        </authorList>
    </citation>
    <scope>NUCLEOTIDE SEQUENCE</scope>
    <source>
        <strain evidence="1">JES_112</strain>
    </source>
</reference>
<proteinExistence type="predicted"/>